<proteinExistence type="predicted"/>
<feature type="non-terminal residue" evidence="1">
    <location>
        <position position="66"/>
    </location>
</feature>
<dbReference type="RefSeq" id="WP_385878801.1">
    <property type="nucleotide sequence ID" value="NZ_JBHSFK010000043.1"/>
</dbReference>
<gene>
    <name evidence="1" type="ORF">ACFPIH_44130</name>
</gene>
<comment type="caution">
    <text evidence="1">The sequence shown here is derived from an EMBL/GenBank/DDBJ whole genome shotgun (WGS) entry which is preliminary data.</text>
</comment>
<organism evidence="1 2">
    <name type="scientific">Streptomyces vulcanius</name>
    <dbReference type="NCBI Taxonomy" id="1441876"/>
    <lineage>
        <taxon>Bacteria</taxon>
        <taxon>Bacillati</taxon>
        <taxon>Actinomycetota</taxon>
        <taxon>Actinomycetes</taxon>
        <taxon>Kitasatosporales</taxon>
        <taxon>Streptomycetaceae</taxon>
        <taxon>Streptomyces</taxon>
    </lineage>
</organism>
<name>A0ABV9B3W1_9ACTN</name>
<accession>A0ABV9B3W1</accession>
<protein>
    <submittedName>
        <fullName evidence="1">Uncharacterized protein</fullName>
    </submittedName>
</protein>
<evidence type="ECO:0000313" key="1">
    <source>
        <dbReference type="EMBL" id="MFC4506357.1"/>
    </source>
</evidence>
<sequence>MLRRKRTQPQPGTFTCAHRRFSLRTTTERPMTCLPVFAFSFTEPSAWYSGTRSVPMTRKPSCTNFL</sequence>
<dbReference type="Proteomes" id="UP001595839">
    <property type="component" value="Unassembled WGS sequence"/>
</dbReference>
<evidence type="ECO:0000313" key="2">
    <source>
        <dbReference type="Proteomes" id="UP001595839"/>
    </source>
</evidence>
<keyword evidence="2" id="KW-1185">Reference proteome</keyword>
<reference evidence="2" key="1">
    <citation type="journal article" date="2019" name="Int. J. Syst. Evol. Microbiol.">
        <title>The Global Catalogue of Microorganisms (GCM) 10K type strain sequencing project: providing services to taxonomists for standard genome sequencing and annotation.</title>
        <authorList>
            <consortium name="The Broad Institute Genomics Platform"/>
            <consortium name="The Broad Institute Genome Sequencing Center for Infectious Disease"/>
            <person name="Wu L."/>
            <person name="Ma J."/>
        </authorList>
    </citation>
    <scope>NUCLEOTIDE SEQUENCE [LARGE SCALE GENOMIC DNA]</scope>
    <source>
        <strain evidence="2">CGMCC 4.7177</strain>
    </source>
</reference>
<dbReference type="EMBL" id="JBHSFK010000043">
    <property type="protein sequence ID" value="MFC4506357.1"/>
    <property type="molecule type" value="Genomic_DNA"/>
</dbReference>